<evidence type="ECO:0000256" key="1">
    <source>
        <dbReference type="ARBA" id="ARBA00002901"/>
    </source>
</evidence>
<dbReference type="Gene3D" id="3.90.105.10">
    <property type="entry name" value="Molybdopterin biosynthesis moea protein, domain 2"/>
    <property type="match status" value="1"/>
</dbReference>
<dbReference type="UniPathway" id="UPA00344"/>
<dbReference type="PATRIC" id="fig|632772.20.peg.6713"/>
<keyword evidence="5" id="KW-0479">Metal-binding</keyword>
<dbReference type="GO" id="GO:0046872">
    <property type="term" value="F:metal ion binding"/>
    <property type="evidence" value="ECO:0007669"/>
    <property type="project" value="UniProtKB-UniRule"/>
</dbReference>
<dbReference type="SMART" id="SM00852">
    <property type="entry name" value="MoCF_biosynth"/>
    <property type="match status" value="1"/>
</dbReference>
<name>C1B1I3_RHOOB</name>
<evidence type="ECO:0000256" key="2">
    <source>
        <dbReference type="ARBA" id="ARBA00010763"/>
    </source>
</evidence>
<dbReference type="Gene3D" id="3.40.980.10">
    <property type="entry name" value="MoaB/Mog-like domain"/>
    <property type="match status" value="1"/>
</dbReference>
<keyword evidence="5" id="KW-0501">Molybdenum cofactor biosynthesis</keyword>
<evidence type="ECO:0000256" key="3">
    <source>
        <dbReference type="ARBA" id="ARBA00022505"/>
    </source>
</evidence>
<dbReference type="STRING" id="632772.ROP_64310"/>
<sequence length="588" mass="61098">MRQHEGMNSAAPVHAIVLAGGRATRMGGVDKPAVVVGGRRMLDTALDAVDDCERIVVVGPHRVDLDSTVLQTQETPPGAGPVAGVAAGLAVLDAEPDDRVILLASDLPFAEPAMAETLASAAQDADTVFAVDESGRLQFLLSAWRVGALTDRLRALGSTVNQPMKALVPESFGTVLIRGITDCDTQEDVERARSTATAAPVTIAEARAAILAAVPPLPPRAAVLGTSLGAALAEPLLAAEALPRIAVSAMDGYAVAGDGPWMLRDAIRYAGSDEELELAEGEAARIATGAHLPSGATTVVRDEFAVTTDTSEGPRLSRRDDAPHRDDARRRGEDWHEGYRLAAEGTAVTPALVSAAASAEVTTAGVRGPVRAHVVVTGDEIRRDGPLRQGQTRDALGPVLPQFLAWCGIHTVADTHLRDTSDSFDELFREVRRPDLIVIVGATGGGAADQLRAALDRADARIVVARVRCRPGGSQVTALLPDGRVVLGLPGNPYAAVATLLTTVPSIATALTGRTPAPIQLGRIANASEVSGDATRILPAVPQPDGTWRVDPGIRTAHLAGLLDRDALVLVPAGAVDGDLAELVPLPR</sequence>
<dbReference type="GO" id="GO:0061599">
    <property type="term" value="F:molybdopterin molybdotransferase activity"/>
    <property type="evidence" value="ECO:0007669"/>
    <property type="project" value="UniProtKB-UniRule"/>
</dbReference>
<dbReference type="Pfam" id="PF00994">
    <property type="entry name" value="MoCF_biosynth"/>
    <property type="match status" value="1"/>
</dbReference>
<feature type="compositionally biased region" description="Basic and acidic residues" evidence="6">
    <location>
        <begin position="315"/>
        <end position="333"/>
    </location>
</feature>
<accession>C1B1I3</accession>
<dbReference type="GO" id="GO:0016779">
    <property type="term" value="F:nucleotidyltransferase activity"/>
    <property type="evidence" value="ECO:0007669"/>
    <property type="project" value="UniProtKB-ARBA"/>
</dbReference>
<organism evidence="8 9">
    <name type="scientific">Rhodococcus opacus (strain B4)</name>
    <dbReference type="NCBI Taxonomy" id="632772"/>
    <lineage>
        <taxon>Bacteria</taxon>
        <taxon>Bacillati</taxon>
        <taxon>Actinomycetota</taxon>
        <taxon>Actinomycetes</taxon>
        <taxon>Mycobacteriales</taxon>
        <taxon>Nocardiaceae</taxon>
        <taxon>Rhodococcus</taxon>
    </lineage>
</organism>
<dbReference type="EC" id="2.10.1.1" evidence="5"/>
<dbReference type="InterPro" id="IPR005110">
    <property type="entry name" value="MoeA_linker/N"/>
</dbReference>
<dbReference type="Proteomes" id="UP000002212">
    <property type="component" value="Chromosome"/>
</dbReference>
<dbReference type="PANTHER" id="PTHR10192">
    <property type="entry name" value="MOLYBDOPTERIN BIOSYNTHESIS PROTEIN"/>
    <property type="match status" value="1"/>
</dbReference>
<dbReference type="HOGENOM" id="CLU_010186_1_1_11"/>
<gene>
    <name evidence="8" type="ordered locus">ROP_64310</name>
</gene>
<dbReference type="InterPro" id="IPR029044">
    <property type="entry name" value="Nucleotide-diphossugar_trans"/>
</dbReference>
<keyword evidence="3 5" id="KW-0500">Molybdenum</keyword>
<dbReference type="InterPro" id="IPR036425">
    <property type="entry name" value="MoaB/Mog-like_dom_sf"/>
</dbReference>
<dbReference type="Gene3D" id="3.90.550.10">
    <property type="entry name" value="Spore Coat Polysaccharide Biosynthesis Protein SpsA, Chain A"/>
    <property type="match status" value="1"/>
</dbReference>
<comment type="function">
    <text evidence="1 5">Catalyzes the insertion of molybdate into adenylated molybdopterin with the concomitant release of AMP.</text>
</comment>
<dbReference type="InterPro" id="IPR025877">
    <property type="entry name" value="MobA-like_NTP_Trfase"/>
</dbReference>
<dbReference type="Pfam" id="PF12804">
    <property type="entry name" value="NTP_transf_3"/>
    <property type="match status" value="1"/>
</dbReference>
<dbReference type="Gene3D" id="2.170.190.11">
    <property type="entry name" value="Molybdopterin biosynthesis moea protein, domain 3"/>
    <property type="match status" value="1"/>
</dbReference>
<dbReference type="SUPFAM" id="SSF53218">
    <property type="entry name" value="Molybdenum cofactor biosynthesis proteins"/>
    <property type="match status" value="1"/>
</dbReference>
<comment type="catalytic activity">
    <reaction evidence="4">
        <text>adenylyl-molybdopterin + molybdate = Mo-molybdopterin + AMP + H(+)</text>
        <dbReference type="Rhea" id="RHEA:35047"/>
        <dbReference type="ChEBI" id="CHEBI:15378"/>
        <dbReference type="ChEBI" id="CHEBI:36264"/>
        <dbReference type="ChEBI" id="CHEBI:62727"/>
        <dbReference type="ChEBI" id="CHEBI:71302"/>
        <dbReference type="ChEBI" id="CHEBI:456215"/>
        <dbReference type="EC" id="2.10.1.1"/>
    </reaction>
</comment>
<evidence type="ECO:0000256" key="4">
    <source>
        <dbReference type="ARBA" id="ARBA00047317"/>
    </source>
</evidence>
<evidence type="ECO:0000256" key="5">
    <source>
        <dbReference type="RuleBase" id="RU365090"/>
    </source>
</evidence>
<evidence type="ECO:0000313" key="9">
    <source>
        <dbReference type="Proteomes" id="UP000002212"/>
    </source>
</evidence>
<dbReference type="AlphaFoldDB" id="C1B1I3"/>
<dbReference type="GO" id="GO:0006777">
    <property type="term" value="P:Mo-molybdopterin cofactor biosynthetic process"/>
    <property type="evidence" value="ECO:0007669"/>
    <property type="project" value="UniProtKB-UniRule"/>
</dbReference>
<evidence type="ECO:0000256" key="6">
    <source>
        <dbReference type="SAM" id="MobiDB-lite"/>
    </source>
</evidence>
<evidence type="ECO:0000313" key="8">
    <source>
        <dbReference type="EMBL" id="BAH54678.1"/>
    </source>
</evidence>
<dbReference type="SUPFAM" id="SSF53448">
    <property type="entry name" value="Nucleotide-diphospho-sugar transferases"/>
    <property type="match status" value="1"/>
</dbReference>
<evidence type="ECO:0000259" key="7">
    <source>
        <dbReference type="SMART" id="SM00852"/>
    </source>
</evidence>
<dbReference type="Pfam" id="PF03453">
    <property type="entry name" value="MoeA_N"/>
    <property type="match status" value="1"/>
</dbReference>
<dbReference type="SUPFAM" id="SSF63882">
    <property type="entry name" value="MoeA N-terminal region -like"/>
    <property type="match status" value="1"/>
</dbReference>
<dbReference type="InterPro" id="IPR038987">
    <property type="entry name" value="MoeA-like"/>
</dbReference>
<feature type="domain" description="MoaB/Mog" evidence="7">
    <location>
        <begin position="373"/>
        <end position="510"/>
    </location>
</feature>
<protein>
    <recommendedName>
        <fullName evidence="5">Molybdopterin molybdenumtransferase</fullName>
        <ecNumber evidence="5">2.10.1.1</ecNumber>
    </recommendedName>
</protein>
<dbReference type="InterPro" id="IPR036135">
    <property type="entry name" value="MoeA_linker/N_sf"/>
</dbReference>
<keyword evidence="5" id="KW-0460">Magnesium</keyword>
<dbReference type="EMBL" id="AP011115">
    <property type="protein sequence ID" value="BAH54678.1"/>
    <property type="molecule type" value="Genomic_DNA"/>
</dbReference>
<comment type="pathway">
    <text evidence="5">Cofactor biosynthesis; molybdopterin biosynthesis.</text>
</comment>
<dbReference type="GO" id="GO:0005829">
    <property type="term" value="C:cytosol"/>
    <property type="evidence" value="ECO:0007669"/>
    <property type="project" value="TreeGrafter"/>
</dbReference>
<reference evidence="8 9" key="1">
    <citation type="submission" date="2009-03" db="EMBL/GenBank/DDBJ databases">
        <title>Comparison of the complete genome sequences of Rhodococcus erythropolis PR4 and Rhodococcus opacus B4.</title>
        <authorList>
            <person name="Takarada H."/>
            <person name="Sekine M."/>
            <person name="Hosoyama A."/>
            <person name="Yamada R."/>
            <person name="Fujisawa T."/>
            <person name="Omata S."/>
            <person name="Shimizu A."/>
            <person name="Tsukatani N."/>
            <person name="Tanikawa S."/>
            <person name="Fujita N."/>
            <person name="Harayama S."/>
        </authorList>
    </citation>
    <scope>NUCLEOTIDE SEQUENCE [LARGE SCALE GENOMIC DNA]</scope>
    <source>
        <strain evidence="8 9">B4</strain>
    </source>
</reference>
<comment type="cofactor">
    <cofactor evidence="5">
        <name>Mg(2+)</name>
        <dbReference type="ChEBI" id="CHEBI:18420"/>
    </cofactor>
</comment>
<dbReference type="KEGG" id="rop:ROP_64310"/>
<keyword evidence="5" id="KW-0808">Transferase</keyword>
<dbReference type="InterPro" id="IPR001453">
    <property type="entry name" value="MoaB/Mog_dom"/>
</dbReference>
<feature type="region of interest" description="Disordered" evidence="6">
    <location>
        <begin position="305"/>
        <end position="333"/>
    </location>
</feature>
<comment type="similarity">
    <text evidence="2 5">Belongs to the MoeA family.</text>
</comment>
<proteinExistence type="inferred from homology"/>
<dbReference type="PANTHER" id="PTHR10192:SF5">
    <property type="entry name" value="GEPHYRIN"/>
    <property type="match status" value="1"/>
</dbReference>